<feature type="region of interest" description="Disordered" evidence="5">
    <location>
        <begin position="422"/>
        <end position="924"/>
    </location>
</feature>
<proteinExistence type="predicted"/>
<protein>
    <recommendedName>
        <fullName evidence="2">peptidylprolyl isomerase</fullName>
        <ecNumber evidence="2">5.2.1.8</ecNumber>
    </recommendedName>
</protein>
<feature type="compositionally biased region" description="Low complexity" evidence="5">
    <location>
        <begin position="436"/>
        <end position="456"/>
    </location>
</feature>
<dbReference type="GO" id="GO:0006457">
    <property type="term" value="P:protein folding"/>
    <property type="evidence" value="ECO:0007669"/>
    <property type="project" value="InterPro"/>
</dbReference>
<feature type="compositionally biased region" description="Basic residues" evidence="5">
    <location>
        <begin position="656"/>
        <end position="665"/>
    </location>
</feature>
<dbReference type="FunFam" id="2.40.100.10:FF:000025">
    <property type="entry name" value="Peptidyl-prolyl cis-trans isomerase CYP19-2"/>
    <property type="match status" value="1"/>
</dbReference>
<dbReference type="Gene3D" id="2.40.100.10">
    <property type="entry name" value="Cyclophilin-like"/>
    <property type="match status" value="1"/>
</dbReference>
<organism evidence="7 8">
    <name type="scientific">Gambusia affinis</name>
    <name type="common">Western mosquitofish</name>
    <name type="synonym">Heterandria affinis</name>
    <dbReference type="NCBI Taxonomy" id="33528"/>
    <lineage>
        <taxon>Eukaryota</taxon>
        <taxon>Metazoa</taxon>
        <taxon>Chordata</taxon>
        <taxon>Craniata</taxon>
        <taxon>Vertebrata</taxon>
        <taxon>Euteleostomi</taxon>
        <taxon>Actinopterygii</taxon>
        <taxon>Neopterygii</taxon>
        <taxon>Teleostei</taxon>
        <taxon>Neoteleostei</taxon>
        <taxon>Acanthomorphata</taxon>
        <taxon>Ovalentaria</taxon>
        <taxon>Atherinomorphae</taxon>
        <taxon>Cyprinodontiformes</taxon>
        <taxon>Poeciliidae</taxon>
        <taxon>Poeciliinae</taxon>
        <taxon>Gambusia</taxon>
    </lineage>
</organism>
<dbReference type="STRING" id="33528.ENSGAFP00000003876"/>
<accession>A0A315W7A0</accession>
<dbReference type="InterPro" id="IPR002130">
    <property type="entry name" value="Cyclophilin-type_PPIase_dom"/>
</dbReference>
<feature type="compositionally biased region" description="Basic and acidic residues" evidence="5">
    <location>
        <begin position="895"/>
        <end position="907"/>
    </location>
</feature>
<feature type="compositionally biased region" description="Basic residues" evidence="5">
    <location>
        <begin position="790"/>
        <end position="805"/>
    </location>
</feature>
<dbReference type="PRINTS" id="PR00153">
    <property type="entry name" value="CSAPPISMRASE"/>
</dbReference>
<dbReference type="GO" id="GO:0003755">
    <property type="term" value="F:peptidyl-prolyl cis-trans isomerase activity"/>
    <property type="evidence" value="ECO:0007669"/>
    <property type="project" value="UniProtKB-KW"/>
</dbReference>
<feature type="compositionally biased region" description="Basic and acidic residues" evidence="5">
    <location>
        <begin position="715"/>
        <end position="789"/>
    </location>
</feature>
<feature type="compositionally biased region" description="Basic and acidic residues" evidence="5">
    <location>
        <begin position="526"/>
        <end position="543"/>
    </location>
</feature>
<feature type="compositionally biased region" description="Basic residues" evidence="5">
    <location>
        <begin position="828"/>
        <end position="839"/>
    </location>
</feature>
<dbReference type="InterPro" id="IPR029000">
    <property type="entry name" value="Cyclophilin-like_dom_sf"/>
</dbReference>
<feature type="compositionally biased region" description="Basic and acidic residues" evidence="5">
    <location>
        <begin position="840"/>
        <end position="857"/>
    </location>
</feature>
<feature type="compositionally biased region" description="Basic and acidic residues" evidence="5">
    <location>
        <begin position="806"/>
        <end position="827"/>
    </location>
</feature>
<dbReference type="EC" id="5.2.1.8" evidence="2"/>
<dbReference type="GO" id="GO:0016018">
    <property type="term" value="F:cyclosporin A binding"/>
    <property type="evidence" value="ECO:0007669"/>
    <property type="project" value="TreeGrafter"/>
</dbReference>
<name>A0A315W7A0_GAMAF</name>
<dbReference type="InterPro" id="IPR020892">
    <property type="entry name" value="Cyclophilin-type_PPIase_CS"/>
</dbReference>
<dbReference type="PROSITE" id="PS50072">
    <property type="entry name" value="CSA_PPIASE_2"/>
    <property type="match status" value="1"/>
</dbReference>
<reference evidence="7 8" key="1">
    <citation type="journal article" date="2018" name="G3 (Bethesda)">
        <title>A High-Quality Reference Genome for the Invasive Mosquitofish Gambusia affinis Using a Chicago Library.</title>
        <authorList>
            <person name="Hoffberg S.L."/>
            <person name="Troendle N.J."/>
            <person name="Glenn T.C."/>
            <person name="Mahmud O."/>
            <person name="Louha S."/>
            <person name="Chalopin D."/>
            <person name="Bennetzen J.L."/>
            <person name="Mauricio R."/>
        </authorList>
    </citation>
    <scope>NUCLEOTIDE SEQUENCE [LARGE SCALE GENOMIC DNA]</scope>
    <source>
        <strain evidence="7">NE01/NJP1002.9</strain>
        <tissue evidence="7">Muscle</tissue>
    </source>
</reference>
<dbReference type="GO" id="GO:0005739">
    <property type="term" value="C:mitochondrion"/>
    <property type="evidence" value="ECO:0007669"/>
    <property type="project" value="TreeGrafter"/>
</dbReference>
<feature type="compositionally biased region" description="Low complexity" evidence="5">
    <location>
        <begin position="915"/>
        <end position="924"/>
    </location>
</feature>
<evidence type="ECO:0000256" key="4">
    <source>
        <dbReference type="ARBA" id="ARBA00023235"/>
    </source>
</evidence>
<dbReference type="EMBL" id="NHOQ01000293">
    <property type="protein sequence ID" value="PWA31542.1"/>
    <property type="molecule type" value="Genomic_DNA"/>
</dbReference>
<dbReference type="PROSITE" id="PS00170">
    <property type="entry name" value="CSA_PPIASE_1"/>
    <property type="match status" value="1"/>
</dbReference>
<evidence type="ECO:0000256" key="2">
    <source>
        <dbReference type="ARBA" id="ARBA00013194"/>
    </source>
</evidence>
<feature type="compositionally biased region" description="Polar residues" evidence="5">
    <location>
        <begin position="544"/>
        <end position="564"/>
    </location>
</feature>
<dbReference type="PANTHER" id="PTHR11071">
    <property type="entry name" value="PEPTIDYL-PROLYL CIS-TRANS ISOMERASE"/>
    <property type="match status" value="1"/>
</dbReference>
<dbReference type="Proteomes" id="UP000250572">
    <property type="component" value="Unassembled WGS sequence"/>
</dbReference>
<feature type="compositionally biased region" description="Basic and acidic residues" evidence="5">
    <location>
        <begin position="872"/>
        <end position="888"/>
    </location>
</feature>
<dbReference type="SUPFAM" id="SSF50891">
    <property type="entry name" value="Cyclophilin-like"/>
    <property type="match status" value="1"/>
</dbReference>
<dbReference type="AlphaFoldDB" id="A0A315W7A0"/>
<sequence>MQKLASDRTFQLAIQFSKEIDGCVLGYLVNVFYGHTGNSVQQWRMKSIGSGQEEGQVSNVARVYLIDHPVQRDQRLFQQHLLEPLSWGELGLVQHQVQPVGRLQPLAAALAQPLQQADVLAMGVVSVRRISPYPLGNGKGDGVELAEVALCNHFVHVLDHALVEAWAGQHGEHPGQHGHLIGVEAALQRAATQNVYQRTSETGMIETLLIRASRSRVDTRFDTLTIRAARTLERQMSPVFRHNRLCLVELACVRSMFDIKSSEVFGRNYGDQIGRIVVELFSDICPKTCENFRCLCTGEKGIGKGTQKPLHYKGCLFHRIVKDFMIQGGDFSEGNGRGGESIYGGFFEDESFAVKHNKDYLLSMANRGKDTNGSQFFIVHVVFGHIISGQEVVQTMENQKTDPNSRPYAEVKILNCGELIPKSKGKKADKKREKASSSSSGGSSDSENSSDSSSGSEESEKESKKRKKEKKLKKKQKKKENKKSVEETAEEKEQEDEVTSTVRPEEIPPIPENRFLMRRSPPPAEKPNKEDERDPRNKEDRSRQNTGLYNSQSPYQRRFQVTTRSGRKIKGRGPRRYRTPSRSRSRSRDRYRRSETPPHWRQEMQRQRMRAVTRERWIKGDKSDLMDAKDEETNTPKRERRTSSTKDEHTAEGKKEKKTRSHRSKSKEGGTAEKDEHHSKHKAKKKEKSRSRSGSREKSRRSKSREKASKHKSSDRRGRSRSKEGHKKEKDSEADQSKDKIKGKESETEHKEEGKAKDQEKTKAKSASKERSSSRNRDKGKDEKTDKERARKRSRSKERERRRRGTSREKDRRSRSRDRSKTRDRDRGRRSRSRSRRRDRSRDRSSQRNDRSRDSTNRRRRRSSSSSSSSSDSDRAEKRKSRKSPDSTKRKKSGDKRSPDSTKGKDRKDRKKSRSSSSSSSDSD</sequence>
<keyword evidence="3" id="KW-0697">Rotamase</keyword>
<comment type="catalytic activity">
    <reaction evidence="1">
        <text>[protein]-peptidylproline (omega=180) = [protein]-peptidylproline (omega=0)</text>
        <dbReference type="Rhea" id="RHEA:16237"/>
        <dbReference type="Rhea" id="RHEA-COMP:10747"/>
        <dbReference type="Rhea" id="RHEA-COMP:10748"/>
        <dbReference type="ChEBI" id="CHEBI:83833"/>
        <dbReference type="ChEBI" id="CHEBI:83834"/>
        <dbReference type="EC" id="5.2.1.8"/>
    </reaction>
</comment>
<feature type="compositionally biased region" description="Basic residues" evidence="5">
    <location>
        <begin position="679"/>
        <end position="714"/>
    </location>
</feature>
<feature type="compositionally biased region" description="Basic residues" evidence="5">
    <location>
        <begin position="565"/>
        <end position="585"/>
    </location>
</feature>
<feature type="compositionally biased region" description="Acidic residues" evidence="5">
    <location>
        <begin position="487"/>
        <end position="498"/>
    </location>
</feature>
<evidence type="ECO:0000256" key="1">
    <source>
        <dbReference type="ARBA" id="ARBA00000971"/>
    </source>
</evidence>
<evidence type="ECO:0000313" key="8">
    <source>
        <dbReference type="Proteomes" id="UP000250572"/>
    </source>
</evidence>
<dbReference type="Pfam" id="PF00160">
    <property type="entry name" value="Pro_isomerase"/>
    <property type="match status" value="1"/>
</dbReference>
<evidence type="ECO:0000259" key="6">
    <source>
        <dbReference type="PROSITE" id="PS50072"/>
    </source>
</evidence>
<evidence type="ECO:0000313" key="7">
    <source>
        <dbReference type="EMBL" id="PWA31542.1"/>
    </source>
</evidence>
<feature type="compositionally biased region" description="Basic and acidic residues" evidence="5">
    <location>
        <begin position="586"/>
        <end position="655"/>
    </location>
</feature>
<comment type="caution">
    <text evidence="7">The sequence shown here is derived from an EMBL/GenBank/DDBJ whole genome shotgun (WGS) entry which is preliminary data.</text>
</comment>
<keyword evidence="4" id="KW-0413">Isomerase</keyword>
<feature type="compositionally biased region" description="Basic and acidic residues" evidence="5">
    <location>
        <begin position="666"/>
        <end position="678"/>
    </location>
</feature>
<feature type="compositionally biased region" description="Basic residues" evidence="5">
    <location>
        <begin position="464"/>
        <end position="481"/>
    </location>
</feature>
<dbReference type="PANTHER" id="PTHR11071:SF292">
    <property type="entry name" value="PEPTIDYL-PROLYL CIS-TRANS ISOMERASE G"/>
    <property type="match status" value="1"/>
</dbReference>
<evidence type="ECO:0000256" key="5">
    <source>
        <dbReference type="SAM" id="MobiDB-lite"/>
    </source>
</evidence>
<gene>
    <name evidence="7" type="ORF">CCH79_00002745</name>
</gene>
<feature type="domain" description="PPIase cyclophilin-type" evidence="6">
    <location>
        <begin position="270"/>
        <end position="418"/>
    </location>
</feature>
<evidence type="ECO:0000256" key="3">
    <source>
        <dbReference type="ARBA" id="ARBA00023110"/>
    </source>
</evidence>
<keyword evidence="8" id="KW-1185">Reference proteome</keyword>